<feature type="region of interest" description="Disordered" evidence="1">
    <location>
        <begin position="140"/>
        <end position="193"/>
    </location>
</feature>
<feature type="compositionally biased region" description="Polar residues" evidence="1">
    <location>
        <begin position="107"/>
        <end position="120"/>
    </location>
</feature>
<feature type="region of interest" description="Disordered" evidence="1">
    <location>
        <begin position="1"/>
        <end position="25"/>
    </location>
</feature>
<dbReference type="Proteomes" id="UP001642483">
    <property type="component" value="Unassembled WGS sequence"/>
</dbReference>
<evidence type="ECO:0000313" key="3">
    <source>
        <dbReference type="Proteomes" id="UP001642483"/>
    </source>
</evidence>
<name>A0ABP0G540_CLALP</name>
<comment type="caution">
    <text evidence="2">The sequence shown here is derived from an EMBL/GenBank/DDBJ whole genome shotgun (WGS) entry which is preliminary data.</text>
</comment>
<feature type="compositionally biased region" description="Pro residues" evidence="1">
    <location>
        <begin position="85"/>
        <end position="98"/>
    </location>
</feature>
<sequence>MENSDRFYEPFLPPPLPPNRSNTTLSKIYDTVRPQLLRPDALPAATADLKKGATLPRNTAFSPDSQPIKAVTSPTFKKDNKPAELPVPPALSPSPPALPKRDIPYVNGSNSRPHTNVDTLSSQKLDSIYRMVSCIDQRLKNHFNPPQPPPRDDEPLSPKLKSSVPPPRPVKTTAATKVGPVKSDHKGKKTLSRQQCQTMVTQMMCIREFIDENFDPAYVDKIENMAYIDEIIETLS</sequence>
<organism evidence="2 3">
    <name type="scientific">Clavelina lepadiformis</name>
    <name type="common">Light-bulb sea squirt</name>
    <name type="synonym">Ascidia lepadiformis</name>
    <dbReference type="NCBI Taxonomy" id="159417"/>
    <lineage>
        <taxon>Eukaryota</taxon>
        <taxon>Metazoa</taxon>
        <taxon>Chordata</taxon>
        <taxon>Tunicata</taxon>
        <taxon>Ascidiacea</taxon>
        <taxon>Aplousobranchia</taxon>
        <taxon>Clavelinidae</taxon>
        <taxon>Clavelina</taxon>
    </lineage>
</organism>
<evidence type="ECO:0000313" key="2">
    <source>
        <dbReference type="EMBL" id="CAK8686623.1"/>
    </source>
</evidence>
<reference evidence="2 3" key="1">
    <citation type="submission" date="2024-02" db="EMBL/GenBank/DDBJ databases">
        <authorList>
            <person name="Daric V."/>
            <person name="Darras S."/>
        </authorList>
    </citation>
    <scope>NUCLEOTIDE SEQUENCE [LARGE SCALE GENOMIC DNA]</scope>
</reference>
<dbReference type="EMBL" id="CAWYQH010000102">
    <property type="protein sequence ID" value="CAK8686623.1"/>
    <property type="molecule type" value="Genomic_DNA"/>
</dbReference>
<feature type="compositionally biased region" description="Polar residues" evidence="1">
    <location>
        <begin position="56"/>
        <end position="65"/>
    </location>
</feature>
<keyword evidence="3" id="KW-1185">Reference proteome</keyword>
<proteinExistence type="predicted"/>
<evidence type="ECO:0000256" key="1">
    <source>
        <dbReference type="SAM" id="MobiDB-lite"/>
    </source>
</evidence>
<accession>A0ABP0G540</accession>
<protein>
    <submittedName>
        <fullName evidence="2">Uncharacterized protein</fullName>
    </submittedName>
</protein>
<feature type="region of interest" description="Disordered" evidence="1">
    <location>
        <begin position="49"/>
        <end position="120"/>
    </location>
</feature>
<gene>
    <name evidence="2" type="ORF">CVLEPA_LOCUS18556</name>
</gene>